<evidence type="ECO:0000256" key="1">
    <source>
        <dbReference type="SAM" id="MobiDB-lite"/>
    </source>
</evidence>
<gene>
    <name evidence="2" type="ORF">ECANGB1_1571</name>
</gene>
<dbReference type="VEuPathDB" id="MicrosporidiaDB:ECANGB1_1571"/>
<feature type="compositionally biased region" description="Low complexity" evidence="1">
    <location>
        <begin position="15"/>
        <end position="35"/>
    </location>
</feature>
<protein>
    <submittedName>
        <fullName evidence="2">Uncharacterized protein</fullName>
    </submittedName>
</protein>
<dbReference type="AlphaFoldDB" id="A0A1Y1S5T5"/>
<accession>A0A1Y1S5T5</accession>
<dbReference type="Proteomes" id="UP000192639">
    <property type="component" value="Unassembled WGS sequence"/>
</dbReference>
<evidence type="ECO:0000313" key="3">
    <source>
        <dbReference type="Proteomes" id="UP000192639"/>
    </source>
</evidence>
<evidence type="ECO:0000313" key="2">
    <source>
        <dbReference type="EMBL" id="ORD93775.1"/>
    </source>
</evidence>
<proteinExistence type="predicted"/>
<reference evidence="2 3" key="1">
    <citation type="journal article" date="2017" name="Environ. Microbiol.">
        <title>Decay of the glycolytic pathway and adaptation to intranuclear parasitism within Enterocytozoonidae microsporidia.</title>
        <authorList>
            <person name="Wiredu Boakye D."/>
            <person name="Jaroenlak P."/>
            <person name="Prachumwat A."/>
            <person name="Williams T.A."/>
            <person name="Bateman K.S."/>
            <person name="Itsathitphaisarn O."/>
            <person name="Sritunyalucksana K."/>
            <person name="Paszkiewicz K.H."/>
            <person name="Moore K.A."/>
            <person name="Stentiford G.D."/>
            <person name="Williams B.A."/>
        </authorList>
    </citation>
    <scope>NUCLEOTIDE SEQUENCE [LARGE SCALE GENOMIC DNA]</scope>
    <source>
        <strain evidence="2 3">GB1</strain>
    </source>
</reference>
<feature type="region of interest" description="Disordered" evidence="1">
    <location>
        <begin position="77"/>
        <end position="102"/>
    </location>
</feature>
<sequence>MQTAEVATEPVAAGESSSTESSDSSSKSQASDKSSIPGTLVDLSSEYDQYASKAEKQLDKTPGSKSIVQELKKLTKEEEKKKAEKKKKRKCDPSKYPKIPKGKKAVIRINYRPA</sequence>
<comment type="caution">
    <text evidence="2">The sequence shown here is derived from an EMBL/GenBank/DDBJ whole genome shotgun (WGS) entry which is preliminary data.</text>
</comment>
<organism evidence="2 3">
    <name type="scientific">Enterospora canceri</name>
    <dbReference type="NCBI Taxonomy" id="1081671"/>
    <lineage>
        <taxon>Eukaryota</taxon>
        <taxon>Fungi</taxon>
        <taxon>Fungi incertae sedis</taxon>
        <taxon>Microsporidia</taxon>
        <taxon>Enterocytozoonidae</taxon>
        <taxon>Enterospora</taxon>
    </lineage>
</organism>
<name>A0A1Y1S5T5_9MICR</name>
<dbReference type="EMBL" id="LWDP01000049">
    <property type="protein sequence ID" value="ORD93775.1"/>
    <property type="molecule type" value="Genomic_DNA"/>
</dbReference>
<keyword evidence="3" id="KW-1185">Reference proteome</keyword>
<feature type="region of interest" description="Disordered" evidence="1">
    <location>
        <begin position="1"/>
        <end position="41"/>
    </location>
</feature>